<sequence>MKYIFIIILNNNIYIKMGYMHIESLYKCPEFFELFSQVYCMEKIHGTSTWIYFDPKQPIRFHSGGENSVAFKNIFDEFFLTNKLLQIACDNNWSLIKIHGEGYGGKQQGMSKTYGDMLKFIVFDIYVESVDPSVAPKFLNVPDAEKMASELNLEFVHYVCIENNPKLIEQESDSMSIQAIRNGLGSDKAREGVVIKPLVESVMPNGKRAIMKHKNADFWEIKSRRPLGERLQVVESINEIVEDWVTEQRFNHVIDRVLQNKVVKVLEISDIKILLNLMVEDVKRESEGEVVWSEELVKAIRKKTAIMFKDYASHLNLKK</sequence>
<dbReference type="SUPFAM" id="SSF56091">
    <property type="entry name" value="DNA ligase/mRNA capping enzyme, catalytic domain"/>
    <property type="match status" value="1"/>
</dbReference>
<accession>H2EC07</accession>
<reference evidence="2" key="1">
    <citation type="submission" date="2011-10" db="EMBL/GenBank/DDBJ databases">
        <title>Provirophages and transpovirons: unique mobilome of giant viruses.</title>
        <authorList>
            <person name="Desnues C."/>
            <person name="LaScola B."/>
            <person name="Yutin N."/>
            <person name="Fournous G."/>
            <person name="Koonin E."/>
            <person name="Raoult D."/>
        </authorList>
    </citation>
    <scope>NUCLEOTIDE SEQUENCE</scope>
    <source>
        <strain evidence="2">Mv13-c7</strain>
    </source>
</reference>
<proteinExistence type="predicted"/>
<organism evidence="2">
    <name type="scientific">Megavirus courdo7</name>
    <dbReference type="NCBI Taxonomy" id="1128135"/>
    <lineage>
        <taxon>Viruses</taxon>
        <taxon>Varidnaviria</taxon>
        <taxon>Bamfordvirae</taxon>
        <taxon>Nucleocytoviricota</taxon>
        <taxon>Megaviricetes</taxon>
        <taxon>Imitervirales</taxon>
        <taxon>Mimiviridae</taxon>
        <taxon>Megamimivirinae</taxon>
        <taxon>Megavirus</taxon>
    </lineage>
</organism>
<feature type="domain" description="RNA ligase" evidence="1">
    <location>
        <begin position="37"/>
        <end position="212"/>
    </location>
</feature>
<dbReference type="Gene3D" id="3.30.470.30">
    <property type="entry name" value="DNA ligase/mRNA capping enzyme"/>
    <property type="match status" value="1"/>
</dbReference>
<dbReference type="Gene3D" id="3.30.1490.70">
    <property type="match status" value="1"/>
</dbReference>
<gene>
    <name evidence="2" type="ORF">c7_R1083</name>
</gene>
<name>H2EC07_9VIRU</name>
<dbReference type="EMBL" id="JN885992">
    <property type="protein sequence ID" value="AEX61945.1"/>
    <property type="molecule type" value="Genomic_DNA"/>
</dbReference>
<evidence type="ECO:0000313" key="2">
    <source>
        <dbReference type="EMBL" id="AEX61945.1"/>
    </source>
</evidence>
<dbReference type="InterPro" id="IPR021122">
    <property type="entry name" value="RNA_ligase_dom_REL/Rnl2"/>
</dbReference>
<dbReference type="Pfam" id="PF09414">
    <property type="entry name" value="RNA_ligase"/>
    <property type="match status" value="1"/>
</dbReference>
<evidence type="ECO:0000259" key="1">
    <source>
        <dbReference type="Pfam" id="PF09414"/>
    </source>
</evidence>
<protein>
    <recommendedName>
        <fullName evidence="1">RNA ligase domain-containing protein</fullName>
    </recommendedName>
</protein>